<dbReference type="STRING" id="36874.HQ34_05665"/>
<dbReference type="Proteomes" id="UP000030125">
    <property type="component" value="Unassembled WGS sequence"/>
</dbReference>
<dbReference type="OrthoDB" id="9797162at2"/>
<name>A0A0A2EQL5_PORCN</name>
<dbReference type="AlphaFoldDB" id="A0A0A2EQL5"/>
<evidence type="ECO:0000313" key="2">
    <source>
        <dbReference type="Proteomes" id="UP000030125"/>
    </source>
</evidence>
<keyword evidence="2" id="KW-1185">Reference proteome</keyword>
<evidence type="ECO:0000313" key="1">
    <source>
        <dbReference type="EMBL" id="KGN79765.1"/>
    </source>
</evidence>
<dbReference type="Gene3D" id="1.25.40.290">
    <property type="entry name" value="ARM repeat domains"/>
    <property type="match status" value="1"/>
</dbReference>
<dbReference type="Pfam" id="PF08713">
    <property type="entry name" value="DNA_alkylation"/>
    <property type="match status" value="1"/>
</dbReference>
<proteinExistence type="predicted"/>
<organism evidence="1 2">
    <name type="scientific">Porphyromonas cangingivalis</name>
    <dbReference type="NCBI Taxonomy" id="36874"/>
    <lineage>
        <taxon>Bacteria</taxon>
        <taxon>Pseudomonadati</taxon>
        <taxon>Bacteroidota</taxon>
        <taxon>Bacteroidia</taxon>
        <taxon>Bacteroidales</taxon>
        <taxon>Porphyromonadaceae</taxon>
        <taxon>Porphyromonas</taxon>
    </lineage>
</organism>
<gene>
    <name evidence="1" type="ORF">HQ35_07115</name>
</gene>
<dbReference type="SUPFAM" id="SSF48371">
    <property type="entry name" value="ARM repeat"/>
    <property type="match status" value="1"/>
</dbReference>
<dbReference type="InterPro" id="IPR014825">
    <property type="entry name" value="DNA_alkylation"/>
</dbReference>
<reference evidence="1 2" key="1">
    <citation type="submission" date="2014-08" db="EMBL/GenBank/DDBJ databases">
        <title>Porphyromonas cangingivalis strain:COT-109_OH1386 Genome sequencing.</title>
        <authorList>
            <person name="Wallis C."/>
            <person name="Deusch O."/>
            <person name="O'Flynn C."/>
            <person name="Davis I."/>
            <person name="Jospin G."/>
            <person name="Darling A.E."/>
            <person name="Coil D.A."/>
            <person name="Alexiev A."/>
            <person name="Horsfall A."/>
            <person name="Kirkwood N."/>
            <person name="Harris S."/>
            <person name="Eisen J.A."/>
        </authorList>
    </citation>
    <scope>NUCLEOTIDE SEQUENCE [LARGE SCALE GENOMIC DNA]</scope>
    <source>
        <strain evidence="2">COT-109 OH1386</strain>
    </source>
</reference>
<dbReference type="EMBL" id="JQJD01000047">
    <property type="protein sequence ID" value="KGN79765.1"/>
    <property type="molecule type" value="Genomic_DNA"/>
</dbReference>
<sequence>MTEQRKGARKISEVPANVLDRLNRGEIPTANLTEGLAIDQCFLLRHVLTEAGRADYIPPVMEALSSLKKKTFNTFNLAIGETLRALVEERGDETFCDFMSTHPSDTIRCWAVYMVAAREQEIGGHLAEVRRFAADTHFGVREIAWLAMRRHISNHLDESIEILKTWAKDEDANIRRFASEAIRPRGVWCEHIGELKLFPEKALGVLEALRSDESKYVRDSVGNWLNDAGKSRPDFVIALTDRWQVESPTPETAYIVKRALRTIRRTS</sequence>
<protein>
    <submittedName>
        <fullName evidence="1">DNA alkylation repair protein</fullName>
    </submittedName>
</protein>
<dbReference type="InterPro" id="IPR016024">
    <property type="entry name" value="ARM-type_fold"/>
</dbReference>
<comment type="caution">
    <text evidence="1">The sequence shown here is derived from an EMBL/GenBank/DDBJ whole genome shotgun (WGS) entry which is preliminary data.</text>
</comment>
<accession>A0A0A2EQL5</accession>
<dbReference type="RefSeq" id="WP_036852066.1">
    <property type="nucleotide sequence ID" value="NZ_JQJD01000047.1"/>
</dbReference>
<dbReference type="eggNOG" id="COG4335">
    <property type="taxonomic scope" value="Bacteria"/>
</dbReference>